<comment type="caution">
    <text evidence="2">The sequence shown here is derived from an EMBL/GenBank/DDBJ whole genome shotgun (WGS) entry which is preliminary data.</text>
</comment>
<dbReference type="AlphaFoldDB" id="A0A6A1USU5"/>
<protein>
    <submittedName>
        <fullName evidence="2">Uncharacterized protein</fullName>
    </submittedName>
</protein>
<evidence type="ECO:0000313" key="3">
    <source>
        <dbReference type="Proteomes" id="UP000516437"/>
    </source>
</evidence>
<keyword evidence="3" id="KW-1185">Reference proteome</keyword>
<organism evidence="2 3">
    <name type="scientific">Morella rubra</name>
    <name type="common">Chinese bayberry</name>
    <dbReference type="NCBI Taxonomy" id="262757"/>
    <lineage>
        <taxon>Eukaryota</taxon>
        <taxon>Viridiplantae</taxon>
        <taxon>Streptophyta</taxon>
        <taxon>Embryophyta</taxon>
        <taxon>Tracheophyta</taxon>
        <taxon>Spermatophyta</taxon>
        <taxon>Magnoliopsida</taxon>
        <taxon>eudicotyledons</taxon>
        <taxon>Gunneridae</taxon>
        <taxon>Pentapetalae</taxon>
        <taxon>rosids</taxon>
        <taxon>fabids</taxon>
        <taxon>Fagales</taxon>
        <taxon>Myricaceae</taxon>
        <taxon>Morella</taxon>
    </lineage>
</organism>
<accession>A0A6A1USU5</accession>
<evidence type="ECO:0000256" key="1">
    <source>
        <dbReference type="SAM" id="MobiDB-lite"/>
    </source>
</evidence>
<dbReference type="EMBL" id="RXIC02000026">
    <property type="protein sequence ID" value="KAB1203301.1"/>
    <property type="molecule type" value="Genomic_DNA"/>
</dbReference>
<proteinExistence type="predicted"/>
<name>A0A6A1USU5_9ROSI</name>
<sequence>MTHHLKKHLLQNFLMLKAKTYYIKKFSSKGVILEREVLIDELTHLKFSEKFVSRGWEGLLTKLISLSEEVDASSMACGVEGPAGSDLPSKDEDDEYSDGKAADNISSGSDDSD</sequence>
<feature type="compositionally biased region" description="Polar residues" evidence="1">
    <location>
        <begin position="104"/>
        <end position="113"/>
    </location>
</feature>
<reference evidence="2 3" key="1">
    <citation type="journal article" date="2019" name="Plant Biotechnol. J.">
        <title>The red bayberry genome and genetic basis of sex determination.</title>
        <authorList>
            <person name="Jia H.M."/>
            <person name="Jia H.J."/>
            <person name="Cai Q.L."/>
            <person name="Wang Y."/>
            <person name="Zhao H.B."/>
            <person name="Yang W.F."/>
            <person name="Wang G.Y."/>
            <person name="Li Y.H."/>
            <person name="Zhan D.L."/>
            <person name="Shen Y.T."/>
            <person name="Niu Q.F."/>
            <person name="Chang L."/>
            <person name="Qiu J."/>
            <person name="Zhao L."/>
            <person name="Xie H.B."/>
            <person name="Fu W.Y."/>
            <person name="Jin J."/>
            <person name="Li X.W."/>
            <person name="Jiao Y."/>
            <person name="Zhou C.C."/>
            <person name="Tu T."/>
            <person name="Chai C.Y."/>
            <person name="Gao J.L."/>
            <person name="Fan L.J."/>
            <person name="van de Weg E."/>
            <person name="Wang J.Y."/>
            <person name="Gao Z.S."/>
        </authorList>
    </citation>
    <scope>NUCLEOTIDE SEQUENCE [LARGE SCALE GENOMIC DNA]</scope>
    <source>
        <tissue evidence="2">Leaves</tissue>
    </source>
</reference>
<gene>
    <name evidence="2" type="ORF">CJ030_MR8G003114</name>
</gene>
<evidence type="ECO:0000313" key="2">
    <source>
        <dbReference type="EMBL" id="KAB1203301.1"/>
    </source>
</evidence>
<feature type="region of interest" description="Disordered" evidence="1">
    <location>
        <begin position="75"/>
        <end position="113"/>
    </location>
</feature>
<dbReference type="Proteomes" id="UP000516437">
    <property type="component" value="Chromosome 8"/>
</dbReference>